<feature type="non-terminal residue" evidence="2">
    <location>
        <position position="1"/>
    </location>
</feature>
<feature type="compositionally biased region" description="Acidic residues" evidence="1">
    <location>
        <begin position="1"/>
        <end position="19"/>
    </location>
</feature>
<feature type="region of interest" description="Disordered" evidence="1">
    <location>
        <begin position="1"/>
        <end position="24"/>
    </location>
</feature>
<keyword evidence="3" id="KW-1185">Reference proteome</keyword>
<dbReference type="AlphaFoldDB" id="A0A9D4ZB29"/>
<dbReference type="OrthoDB" id="514193at2759"/>
<dbReference type="EMBL" id="JABFUD020000015">
    <property type="protein sequence ID" value="KAI5068918.1"/>
    <property type="molecule type" value="Genomic_DNA"/>
</dbReference>
<proteinExistence type="predicted"/>
<accession>A0A9D4ZB29</accession>
<reference evidence="2" key="1">
    <citation type="submission" date="2021-01" db="EMBL/GenBank/DDBJ databases">
        <title>Adiantum capillus-veneris genome.</title>
        <authorList>
            <person name="Fang Y."/>
            <person name="Liao Q."/>
        </authorList>
    </citation>
    <scope>NUCLEOTIDE SEQUENCE</scope>
    <source>
        <strain evidence="2">H3</strain>
        <tissue evidence="2">Leaf</tissue>
    </source>
</reference>
<sequence>YSSEEEDDGNDGIEVEDSNNSDVDVSSLFLEEEYDEKQIFIFLMDNEDIFGPYEKLKESRVQTNVKQELIQSMLPPYLTGHENEHIYGPYERIEELTQPKAQPNVKQELIQITHSLDLASHEKGEYLHMMQQFPNLFITSYEKLED</sequence>
<comment type="caution">
    <text evidence="2">The sequence shown here is derived from an EMBL/GenBank/DDBJ whole genome shotgun (WGS) entry which is preliminary data.</text>
</comment>
<evidence type="ECO:0000313" key="3">
    <source>
        <dbReference type="Proteomes" id="UP000886520"/>
    </source>
</evidence>
<dbReference type="Proteomes" id="UP000886520">
    <property type="component" value="Chromosome 15"/>
</dbReference>
<name>A0A9D4ZB29_ADICA</name>
<evidence type="ECO:0000313" key="2">
    <source>
        <dbReference type="EMBL" id="KAI5068918.1"/>
    </source>
</evidence>
<evidence type="ECO:0000256" key="1">
    <source>
        <dbReference type="SAM" id="MobiDB-lite"/>
    </source>
</evidence>
<organism evidence="2 3">
    <name type="scientific">Adiantum capillus-veneris</name>
    <name type="common">Maidenhair fern</name>
    <dbReference type="NCBI Taxonomy" id="13818"/>
    <lineage>
        <taxon>Eukaryota</taxon>
        <taxon>Viridiplantae</taxon>
        <taxon>Streptophyta</taxon>
        <taxon>Embryophyta</taxon>
        <taxon>Tracheophyta</taxon>
        <taxon>Polypodiopsida</taxon>
        <taxon>Polypodiidae</taxon>
        <taxon>Polypodiales</taxon>
        <taxon>Pteridineae</taxon>
        <taxon>Pteridaceae</taxon>
        <taxon>Vittarioideae</taxon>
        <taxon>Adiantum</taxon>
    </lineage>
</organism>
<gene>
    <name evidence="2" type="ORF">GOP47_0015219</name>
</gene>
<protein>
    <submittedName>
        <fullName evidence="2">Uncharacterized protein</fullName>
    </submittedName>
</protein>